<evidence type="ECO:0000256" key="1">
    <source>
        <dbReference type="SAM" id="Phobius"/>
    </source>
</evidence>
<dbReference type="KEGG" id="aaus:EP12_02325"/>
<dbReference type="KEGG" id="aal:EP13_02220"/>
<gene>
    <name evidence="2" type="ORF">EP13_02220</name>
</gene>
<keyword evidence="1" id="KW-1133">Transmembrane helix</keyword>
<keyword evidence="3" id="KW-1185">Reference proteome</keyword>
<dbReference type="Proteomes" id="UP000056090">
    <property type="component" value="Chromosome"/>
</dbReference>
<accession>A0A075NSS1</accession>
<dbReference type="OrthoDB" id="5625885at2"/>
<evidence type="ECO:0000313" key="3">
    <source>
        <dbReference type="Proteomes" id="UP000056090"/>
    </source>
</evidence>
<protein>
    <recommendedName>
        <fullName evidence="4">DUF2970 domain-containing protein</fullName>
    </recommendedName>
</protein>
<proteinExistence type="predicted"/>
<dbReference type="InterPro" id="IPR021344">
    <property type="entry name" value="DUF2970"/>
</dbReference>
<dbReference type="GeneID" id="78253759"/>
<dbReference type="EMBL" id="CP008849">
    <property type="protein sequence ID" value="AIF97604.1"/>
    <property type="molecule type" value="Genomic_DNA"/>
</dbReference>
<name>A0A075NSS1_9ALTE</name>
<reference evidence="2 3" key="1">
    <citation type="submission" date="2014-06" db="EMBL/GenBank/DDBJ databases">
        <title>Genomes of Alteromonas australica, a world apart.</title>
        <authorList>
            <person name="Gonzaga A."/>
            <person name="Lopez-Perez M."/>
            <person name="Rodriguez-Valera F."/>
        </authorList>
    </citation>
    <scope>NUCLEOTIDE SEQUENCE [LARGE SCALE GENOMIC DNA]</scope>
    <source>
        <strain evidence="2 3">H 17</strain>
    </source>
</reference>
<evidence type="ECO:0000313" key="2">
    <source>
        <dbReference type="EMBL" id="AIF97604.1"/>
    </source>
</evidence>
<dbReference type="Pfam" id="PF11174">
    <property type="entry name" value="DUF2970"/>
    <property type="match status" value="1"/>
</dbReference>
<feature type="transmembrane region" description="Helical" evidence="1">
    <location>
        <begin position="43"/>
        <end position="66"/>
    </location>
</feature>
<feature type="transmembrane region" description="Helical" evidence="1">
    <location>
        <begin position="12"/>
        <end position="31"/>
    </location>
</feature>
<dbReference type="AlphaFoldDB" id="A0A075NSS1"/>
<dbReference type="PATRIC" id="fig|589873.4.peg.500"/>
<dbReference type="RefSeq" id="WP_044055777.1">
    <property type="nucleotide sequence ID" value="NZ_CAJXAX010000012.1"/>
</dbReference>
<evidence type="ECO:0008006" key="4">
    <source>
        <dbReference type="Google" id="ProtNLM"/>
    </source>
</evidence>
<organism evidence="2 3">
    <name type="scientific">Alteromonas australica</name>
    <dbReference type="NCBI Taxonomy" id="589873"/>
    <lineage>
        <taxon>Bacteria</taxon>
        <taxon>Pseudomonadati</taxon>
        <taxon>Pseudomonadota</taxon>
        <taxon>Gammaproteobacteria</taxon>
        <taxon>Alteromonadales</taxon>
        <taxon>Alteromonadaceae</taxon>
        <taxon>Alteromonas/Salinimonas group</taxon>
        <taxon>Alteromonas</taxon>
    </lineage>
</organism>
<keyword evidence="1" id="KW-0812">Transmembrane</keyword>
<sequence length="68" mass="7322">MANLTKSSTGYVNTFVSVLASLFGVQSSANYQRDFSQGRFIHFVVIGVILVALFVVGLLALVKWLVGA</sequence>
<keyword evidence="1" id="KW-0472">Membrane</keyword>